<dbReference type="OrthoDB" id="206848at2759"/>
<sequence>MADDPIGLVKGFSGSAGTIVGCEFVEYINKGSQENPNQKTLLARSDRPADILYKQIGRLPPIYMIAKGLYYRTFHPRLDLHSTSSKMTIWQALVIQRLRLYLSNGLPSSLDAPFIGSAQSMTHGLVNATSLTGTSAWCDSPVLIATTLKEDSLQNDHVHPNSKSKLQEVVNSINICDFSVKYMNGIFKIFFQALAIRNYSLSSTDPELQEQAEDV</sequence>
<keyword evidence="2" id="KW-1185">Reference proteome</keyword>
<dbReference type="GeneID" id="64593888"/>
<accession>A0A9P7APK2</accession>
<dbReference type="EMBL" id="JABBWE010000028">
    <property type="protein sequence ID" value="KAG1793850.1"/>
    <property type="molecule type" value="Genomic_DNA"/>
</dbReference>
<comment type="caution">
    <text evidence="1">The sequence shown here is derived from an EMBL/GenBank/DDBJ whole genome shotgun (WGS) entry which is preliminary data.</text>
</comment>
<evidence type="ECO:0000313" key="1">
    <source>
        <dbReference type="EMBL" id="KAG1793850.1"/>
    </source>
</evidence>
<dbReference type="AlphaFoldDB" id="A0A9P7APK2"/>
<proteinExistence type="predicted"/>
<organism evidence="1 2">
    <name type="scientific">Suillus plorans</name>
    <dbReference type="NCBI Taxonomy" id="116603"/>
    <lineage>
        <taxon>Eukaryota</taxon>
        <taxon>Fungi</taxon>
        <taxon>Dikarya</taxon>
        <taxon>Basidiomycota</taxon>
        <taxon>Agaricomycotina</taxon>
        <taxon>Agaricomycetes</taxon>
        <taxon>Agaricomycetidae</taxon>
        <taxon>Boletales</taxon>
        <taxon>Suillineae</taxon>
        <taxon>Suillaceae</taxon>
        <taxon>Suillus</taxon>
    </lineage>
</organism>
<protein>
    <submittedName>
        <fullName evidence="1">Uncharacterized protein</fullName>
    </submittedName>
</protein>
<dbReference type="Proteomes" id="UP000719766">
    <property type="component" value="Unassembled WGS sequence"/>
</dbReference>
<dbReference type="RefSeq" id="XP_041160155.1">
    <property type="nucleotide sequence ID" value="XM_041300124.1"/>
</dbReference>
<gene>
    <name evidence="1" type="ORF">HD556DRAFT_1308326</name>
</gene>
<reference evidence="1" key="1">
    <citation type="journal article" date="2020" name="New Phytol.">
        <title>Comparative genomics reveals dynamic genome evolution in host specialist ectomycorrhizal fungi.</title>
        <authorList>
            <person name="Lofgren L.A."/>
            <person name="Nguyen N.H."/>
            <person name="Vilgalys R."/>
            <person name="Ruytinx J."/>
            <person name="Liao H.L."/>
            <person name="Branco S."/>
            <person name="Kuo A."/>
            <person name="LaButti K."/>
            <person name="Lipzen A."/>
            <person name="Andreopoulos W."/>
            <person name="Pangilinan J."/>
            <person name="Riley R."/>
            <person name="Hundley H."/>
            <person name="Na H."/>
            <person name="Barry K."/>
            <person name="Grigoriev I.V."/>
            <person name="Stajich J.E."/>
            <person name="Kennedy P.G."/>
        </authorList>
    </citation>
    <scope>NUCLEOTIDE SEQUENCE</scope>
    <source>
        <strain evidence="1">S12</strain>
    </source>
</reference>
<name>A0A9P7APK2_9AGAM</name>
<evidence type="ECO:0000313" key="2">
    <source>
        <dbReference type="Proteomes" id="UP000719766"/>
    </source>
</evidence>